<reference evidence="1" key="1">
    <citation type="submission" date="2018-02" db="EMBL/GenBank/DDBJ databases">
        <title>Rhizophora mucronata_Transcriptome.</title>
        <authorList>
            <person name="Meera S.P."/>
            <person name="Sreeshan A."/>
            <person name="Augustine A."/>
        </authorList>
    </citation>
    <scope>NUCLEOTIDE SEQUENCE</scope>
    <source>
        <tissue evidence="1">Leaf</tissue>
    </source>
</reference>
<protein>
    <submittedName>
        <fullName evidence="1">Uncharacterized protein</fullName>
    </submittedName>
</protein>
<dbReference type="EMBL" id="GGEC01079296">
    <property type="protein sequence ID" value="MBX59780.1"/>
    <property type="molecule type" value="Transcribed_RNA"/>
</dbReference>
<organism evidence="1">
    <name type="scientific">Rhizophora mucronata</name>
    <name type="common">Asiatic mangrove</name>
    <dbReference type="NCBI Taxonomy" id="61149"/>
    <lineage>
        <taxon>Eukaryota</taxon>
        <taxon>Viridiplantae</taxon>
        <taxon>Streptophyta</taxon>
        <taxon>Embryophyta</taxon>
        <taxon>Tracheophyta</taxon>
        <taxon>Spermatophyta</taxon>
        <taxon>Magnoliopsida</taxon>
        <taxon>eudicotyledons</taxon>
        <taxon>Gunneridae</taxon>
        <taxon>Pentapetalae</taxon>
        <taxon>rosids</taxon>
        <taxon>fabids</taxon>
        <taxon>Malpighiales</taxon>
        <taxon>Rhizophoraceae</taxon>
        <taxon>Rhizophora</taxon>
    </lineage>
</organism>
<sequence length="17" mass="1959">MAMGYLIPQSFIFNPTE</sequence>
<name>A0A2P2PYK4_RHIMU</name>
<dbReference type="AlphaFoldDB" id="A0A2P2PYK4"/>
<proteinExistence type="predicted"/>
<evidence type="ECO:0000313" key="1">
    <source>
        <dbReference type="EMBL" id="MBX59780.1"/>
    </source>
</evidence>
<accession>A0A2P2PYK4</accession>